<comment type="similarity">
    <text evidence="7">Belongs to the WD repeat peroxin-7 family.</text>
</comment>
<protein>
    <recommendedName>
        <fullName evidence="8">Peroxin-7</fullName>
    </recommendedName>
</protein>
<dbReference type="SMART" id="SM00320">
    <property type="entry name" value="WD40"/>
    <property type="match status" value="6"/>
</dbReference>
<dbReference type="Pfam" id="PF00400">
    <property type="entry name" value="WD40"/>
    <property type="match status" value="5"/>
</dbReference>
<gene>
    <name evidence="10" type="ORF">BCR37DRAFT_391292</name>
</gene>
<keyword evidence="9" id="KW-0853">WD repeat</keyword>
<dbReference type="SUPFAM" id="SSF50978">
    <property type="entry name" value="WD40 repeat-like"/>
    <property type="match status" value="1"/>
</dbReference>
<evidence type="ECO:0000256" key="5">
    <source>
        <dbReference type="ARBA" id="ARBA00022927"/>
    </source>
</evidence>
<feature type="repeat" description="WD" evidence="9">
    <location>
        <begin position="230"/>
        <end position="262"/>
    </location>
</feature>
<dbReference type="AlphaFoldDB" id="A0A1Y2FPJ0"/>
<dbReference type="InterPro" id="IPR044536">
    <property type="entry name" value="PEX7"/>
</dbReference>
<proteinExistence type="inferred from homology"/>
<evidence type="ECO:0000313" key="11">
    <source>
        <dbReference type="Proteomes" id="UP000193685"/>
    </source>
</evidence>
<evidence type="ECO:0000256" key="8">
    <source>
        <dbReference type="ARBA" id="ARBA00032565"/>
    </source>
</evidence>
<keyword evidence="6" id="KW-0576">Peroxisome</keyword>
<dbReference type="InterPro" id="IPR015943">
    <property type="entry name" value="WD40/YVTN_repeat-like_dom_sf"/>
</dbReference>
<name>A0A1Y2FPJ0_PROLT</name>
<dbReference type="GeneID" id="63787587"/>
<dbReference type="EMBL" id="MCFI01000004">
    <property type="protein sequence ID" value="ORY85517.1"/>
    <property type="molecule type" value="Genomic_DNA"/>
</dbReference>
<keyword evidence="5" id="KW-0653">Protein transport</keyword>
<dbReference type="PROSITE" id="PS50082">
    <property type="entry name" value="WD_REPEATS_2"/>
    <property type="match status" value="3"/>
</dbReference>
<dbReference type="Proteomes" id="UP000193685">
    <property type="component" value="Unassembled WGS sequence"/>
</dbReference>
<dbReference type="InterPro" id="IPR001680">
    <property type="entry name" value="WD40_rpt"/>
</dbReference>
<dbReference type="OrthoDB" id="273771at2759"/>
<dbReference type="PANTHER" id="PTHR46027">
    <property type="entry name" value="PEROXISOMAL TARGETING SIGNAL 2 RECEPTOR"/>
    <property type="match status" value="1"/>
</dbReference>
<feature type="repeat" description="WD" evidence="9">
    <location>
        <begin position="142"/>
        <end position="175"/>
    </location>
</feature>
<evidence type="ECO:0000313" key="10">
    <source>
        <dbReference type="EMBL" id="ORY85517.1"/>
    </source>
</evidence>
<reference evidence="10 11" key="1">
    <citation type="submission" date="2016-07" db="EMBL/GenBank/DDBJ databases">
        <title>Pervasive Adenine N6-methylation of Active Genes in Fungi.</title>
        <authorList>
            <consortium name="DOE Joint Genome Institute"/>
            <person name="Mondo S.J."/>
            <person name="Dannebaum R.O."/>
            <person name="Kuo R.C."/>
            <person name="Labutti K."/>
            <person name="Haridas S."/>
            <person name="Kuo A."/>
            <person name="Salamov A."/>
            <person name="Ahrendt S.R."/>
            <person name="Lipzen A."/>
            <person name="Sullivan W."/>
            <person name="Andreopoulos W.B."/>
            <person name="Clum A."/>
            <person name="Lindquist E."/>
            <person name="Daum C."/>
            <person name="Ramamoorthy G.K."/>
            <person name="Gryganskyi A."/>
            <person name="Culley D."/>
            <person name="Magnuson J.K."/>
            <person name="James T.Y."/>
            <person name="O'Malley M.A."/>
            <person name="Stajich J.E."/>
            <person name="Spatafora J.W."/>
            <person name="Visel A."/>
            <person name="Grigoriev I.V."/>
        </authorList>
    </citation>
    <scope>NUCLEOTIDE SEQUENCE [LARGE SCALE GENOMIC DNA]</scope>
    <source>
        <strain evidence="10 11">12-1054</strain>
    </source>
</reference>
<feature type="repeat" description="WD" evidence="9">
    <location>
        <begin position="99"/>
        <end position="131"/>
    </location>
</feature>
<keyword evidence="3" id="KW-0813">Transport</keyword>
<evidence type="ECO:0000256" key="6">
    <source>
        <dbReference type="ARBA" id="ARBA00023140"/>
    </source>
</evidence>
<evidence type="ECO:0000256" key="3">
    <source>
        <dbReference type="ARBA" id="ARBA00022448"/>
    </source>
</evidence>
<sequence>MFKHRTQGFNGTALAFSPFFDSHVAVSSSANFGLVGNGRLHILALQPGQMRPVKHFDTQDGLFDVCWSENHENQLVTASGDGTVQLFDITCDQFPVRKWREHNKEVFSVSWNLVQKETFCSSSWDGSIKLWHPAQQVSLATLMGHKACVYQALHSPQHPNMIASVSADTTLCLWDPTQGHTPVQSNPVSTQEVLTLAWNKYNPYELFTAGIDLLINKWDYRMMARPIRTMRGHKYAIKKLSSSPFDGEMVASSSYDMTTRIWRGDTCVKVFDAHTEFVAGLDWSCFGMSPGFIGTAGWDENVFVWRV</sequence>
<comment type="subcellular location">
    <subcellularLocation>
        <location evidence="2">Cytoplasm</location>
        <location evidence="2">Cytosol</location>
    </subcellularLocation>
    <subcellularLocation>
        <location evidence="1">Peroxisome matrix</location>
    </subcellularLocation>
</comment>
<evidence type="ECO:0000256" key="7">
    <source>
        <dbReference type="ARBA" id="ARBA00024017"/>
    </source>
</evidence>
<evidence type="ECO:0000256" key="4">
    <source>
        <dbReference type="ARBA" id="ARBA00022490"/>
    </source>
</evidence>
<dbReference type="OMA" id="FAVHWNL"/>
<dbReference type="STRING" id="56484.A0A1Y2FPJ0"/>
<keyword evidence="4" id="KW-0963">Cytoplasm</keyword>
<evidence type="ECO:0000256" key="9">
    <source>
        <dbReference type="PROSITE-ProRule" id="PRU00221"/>
    </source>
</evidence>
<dbReference type="PANTHER" id="PTHR46027:SF1">
    <property type="entry name" value="PEROXISOMAL TARGETING SIGNAL 2 RECEPTOR"/>
    <property type="match status" value="1"/>
</dbReference>
<evidence type="ECO:0000256" key="1">
    <source>
        <dbReference type="ARBA" id="ARBA00004253"/>
    </source>
</evidence>
<dbReference type="InterPro" id="IPR036322">
    <property type="entry name" value="WD40_repeat_dom_sf"/>
</dbReference>
<evidence type="ECO:0000256" key="2">
    <source>
        <dbReference type="ARBA" id="ARBA00004514"/>
    </source>
</evidence>
<dbReference type="GO" id="GO:0005829">
    <property type="term" value="C:cytosol"/>
    <property type="evidence" value="ECO:0007669"/>
    <property type="project" value="UniProtKB-SubCell"/>
</dbReference>
<dbReference type="Gene3D" id="2.130.10.10">
    <property type="entry name" value="YVTN repeat-like/Quinoprotein amine dehydrogenase"/>
    <property type="match status" value="1"/>
</dbReference>
<organism evidence="10 11">
    <name type="scientific">Protomyces lactucae-debilis</name>
    <dbReference type="NCBI Taxonomy" id="2754530"/>
    <lineage>
        <taxon>Eukaryota</taxon>
        <taxon>Fungi</taxon>
        <taxon>Dikarya</taxon>
        <taxon>Ascomycota</taxon>
        <taxon>Taphrinomycotina</taxon>
        <taxon>Taphrinomycetes</taxon>
        <taxon>Taphrinales</taxon>
        <taxon>Protomycetaceae</taxon>
        <taxon>Protomyces</taxon>
    </lineage>
</organism>
<dbReference type="GO" id="GO:0005782">
    <property type="term" value="C:peroxisomal matrix"/>
    <property type="evidence" value="ECO:0007669"/>
    <property type="project" value="UniProtKB-SubCell"/>
</dbReference>
<dbReference type="GO" id="GO:0005053">
    <property type="term" value="F:peroxisome matrix targeting signal-2 binding"/>
    <property type="evidence" value="ECO:0007669"/>
    <property type="project" value="InterPro"/>
</dbReference>
<accession>A0A1Y2FPJ0</accession>
<dbReference type="RefSeq" id="XP_040726999.1">
    <property type="nucleotide sequence ID" value="XM_040870988.1"/>
</dbReference>
<dbReference type="GO" id="GO:0016558">
    <property type="term" value="P:protein import into peroxisome matrix"/>
    <property type="evidence" value="ECO:0007669"/>
    <property type="project" value="InterPro"/>
</dbReference>
<keyword evidence="11" id="KW-1185">Reference proteome</keyword>
<comment type="caution">
    <text evidence="10">The sequence shown here is derived from an EMBL/GenBank/DDBJ whole genome shotgun (WGS) entry which is preliminary data.</text>
</comment>